<name>A0A1D8CY13_CHLLM</name>
<organism evidence="1 2">
    <name type="scientific">Chlorobaculum limnaeum</name>
    <dbReference type="NCBI Taxonomy" id="274537"/>
    <lineage>
        <taxon>Bacteria</taxon>
        <taxon>Pseudomonadati</taxon>
        <taxon>Chlorobiota</taxon>
        <taxon>Chlorobiia</taxon>
        <taxon>Chlorobiales</taxon>
        <taxon>Chlorobiaceae</taxon>
        <taxon>Chlorobaculum</taxon>
    </lineage>
</organism>
<dbReference type="KEGG" id="clz:BIU88_06395"/>
<gene>
    <name evidence="1" type="ORF">BIU88_06395</name>
</gene>
<accession>A0A1D8CY13</accession>
<evidence type="ECO:0000313" key="1">
    <source>
        <dbReference type="EMBL" id="AOS83812.1"/>
    </source>
</evidence>
<protein>
    <submittedName>
        <fullName evidence="1">Uncharacterized protein</fullName>
    </submittedName>
</protein>
<dbReference type="Proteomes" id="UP000095185">
    <property type="component" value="Chromosome"/>
</dbReference>
<keyword evidence="2" id="KW-1185">Reference proteome</keyword>
<dbReference type="AlphaFoldDB" id="A0A1D8CY13"/>
<dbReference type="OrthoDB" id="594021at2"/>
<dbReference type="STRING" id="274537.BIU88_06395"/>
<evidence type="ECO:0000313" key="2">
    <source>
        <dbReference type="Proteomes" id="UP000095185"/>
    </source>
</evidence>
<proteinExistence type="predicted"/>
<sequence>MTDFETIYGELRGVEFRTLYSNGKTDGCLVREENILSTPYGDLIPQYEAEDMGRRQLKPFYFYKSGSIKSVPLQSQTLVRTPVGGVPAELVTFYESGALKRIFPLDGKLSGFWTAKNEFALAEEITVESPLGSLRAKFIAIQFFESGALKSLTLWPGEFLTLSTPAGQIRVRTGIAFYENGAIRSLEPAGVVKVETPIGTLTAYDNDPQGIHGDLNSLEFAPEGGVMSLKTVSEEITVIDQLGNSRLFAPWLKDNPCGHERKVVVPLKVRFSKERLIFDDRQESFNMEQCQVETRPFDRKAGDPAYSCAG</sequence>
<reference evidence="1" key="1">
    <citation type="submission" date="2016-09" db="EMBL/GenBank/DDBJ databases">
        <title>Genome sequence of Chlorobaculum limnaeum.</title>
        <authorList>
            <person name="Liu Z."/>
            <person name="Tank M."/>
            <person name="Bryant D.A."/>
        </authorList>
    </citation>
    <scope>NUCLEOTIDE SEQUENCE [LARGE SCALE GENOMIC DNA]</scope>
    <source>
        <strain evidence="1">DSM 1677</strain>
    </source>
</reference>
<dbReference type="EMBL" id="CP017305">
    <property type="protein sequence ID" value="AOS83812.1"/>
    <property type="molecule type" value="Genomic_DNA"/>
</dbReference>
<dbReference type="RefSeq" id="WP_069809715.1">
    <property type="nucleotide sequence ID" value="NZ_CP017305.1"/>
</dbReference>